<name>A0AAD7UTP0_9FUNG</name>
<accession>A0AAD7UTP0</accession>
<dbReference type="GeneID" id="83218428"/>
<dbReference type="EMBL" id="JARTCD010000081">
    <property type="protein sequence ID" value="KAJ8653277.1"/>
    <property type="molecule type" value="Genomic_DNA"/>
</dbReference>
<comment type="caution">
    <text evidence="1">The sequence shown here is derived from an EMBL/GenBank/DDBJ whole genome shotgun (WGS) entry which is preliminary data.</text>
</comment>
<gene>
    <name evidence="1" type="ORF">O0I10_011026</name>
</gene>
<keyword evidence="2" id="KW-1185">Reference proteome</keyword>
<organism evidence="1 2">
    <name type="scientific">Lichtheimia ornata</name>
    <dbReference type="NCBI Taxonomy" id="688661"/>
    <lineage>
        <taxon>Eukaryota</taxon>
        <taxon>Fungi</taxon>
        <taxon>Fungi incertae sedis</taxon>
        <taxon>Mucoromycota</taxon>
        <taxon>Mucoromycotina</taxon>
        <taxon>Mucoromycetes</taxon>
        <taxon>Mucorales</taxon>
        <taxon>Lichtheimiaceae</taxon>
        <taxon>Lichtheimia</taxon>
    </lineage>
</organism>
<evidence type="ECO:0000313" key="2">
    <source>
        <dbReference type="Proteomes" id="UP001234581"/>
    </source>
</evidence>
<dbReference type="Proteomes" id="UP001234581">
    <property type="component" value="Unassembled WGS sequence"/>
</dbReference>
<dbReference type="AlphaFoldDB" id="A0AAD7UTP0"/>
<evidence type="ECO:0000313" key="1">
    <source>
        <dbReference type="EMBL" id="KAJ8653277.1"/>
    </source>
</evidence>
<reference evidence="1 2" key="1">
    <citation type="submission" date="2023-03" db="EMBL/GenBank/DDBJ databases">
        <title>Genome sequence of Lichtheimia ornata CBS 291.66.</title>
        <authorList>
            <person name="Mohabir J.T."/>
            <person name="Shea T.P."/>
            <person name="Kurbessoian T."/>
            <person name="Berby B."/>
            <person name="Fontaine J."/>
            <person name="Livny J."/>
            <person name="Gnirke A."/>
            <person name="Stajich J.E."/>
            <person name="Cuomo C.A."/>
        </authorList>
    </citation>
    <scope>NUCLEOTIDE SEQUENCE [LARGE SCALE GENOMIC DNA]</scope>
    <source>
        <strain evidence="1">CBS 291.66</strain>
    </source>
</reference>
<protein>
    <submittedName>
        <fullName evidence="1">Uncharacterized protein</fullName>
    </submittedName>
</protein>
<proteinExistence type="predicted"/>
<dbReference type="RefSeq" id="XP_058338191.1">
    <property type="nucleotide sequence ID" value="XM_058490999.1"/>
</dbReference>
<sequence>MLWKLKERLEDTLLTMKKIAESHKENMIKDILEDLPDDKNLSILVEPLRVPITERLHLRLVPPHPDSSFSVD</sequence>